<keyword evidence="4" id="KW-1185">Reference proteome</keyword>
<reference evidence="3 4" key="1">
    <citation type="submission" date="2021-12" db="EMBL/GenBank/DDBJ databases">
        <title>High titer production of polyol ester of fatty acids by Rhodotorula paludigena BS15 towards product separation-free biomass refinery.</title>
        <authorList>
            <person name="Mano J."/>
            <person name="Ono H."/>
            <person name="Tanaka T."/>
            <person name="Naito K."/>
            <person name="Sushida H."/>
            <person name="Ike M."/>
            <person name="Tokuyasu K."/>
            <person name="Kitaoka M."/>
        </authorList>
    </citation>
    <scope>NUCLEOTIDE SEQUENCE [LARGE SCALE GENOMIC DNA]</scope>
    <source>
        <strain evidence="3 4">BS15</strain>
    </source>
</reference>
<gene>
    <name evidence="3" type="ORF">Rhopal_003123-T1</name>
</gene>
<organism evidence="3 4">
    <name type="scientific">Rhodotorula paludigena</name>
    <dbReference type="NCBI Taxonomy" id="86838"/>
    <lineage>
        <taxon>Eukaryota</taxon>
        <taxon>Fungi</taxon>
        <taxon>Dikarya</taxon>
        <taxon>Basidiomycota</taxon>
        <taxon>Pucciniomycotina</taxon>
        <taxon>Microbotryomycetes</taxon>
        <taxon>Sporidiobolales</taxon>
        <taxon>Sporidiobolaceae</taxon>
        <taxon>Rhodotorula</taxon>
    </lineage>
</organism>
<proteinExistence type="predicted"/>
<feature type="compositionally biased region" description="Low complexity" evidence="1">
    <location>
        <begin position="12"/>
        <end position="24"/>
    </location>
</feature>
<protein>
    <recommendedName>
        <fullName evidence="2">Transcription factor IIIC 90kDa subunit N-terminal domain-containing protein</fullName>
    </recommendedName>
</protein>
<feature type="compositionally biased region" description="Basic and acidic residues" evidence="1">
    <location>
        <begin position="72"/>
        <end position="82"/>
    </location>
</feature>
<dbReference type="GO" id="GO:0006384">
    <property type="term" value="P:transcription initiation at RNA polymerase III promoter"/>
    <property type="evidence" value="ECO:0007669"/>
    <property type="project" value="InterPro"/>
</dbReference>
<dbReference type="PANTHER" id="PTHR15496">
    <property type="entry name" value="GENERAL TRANSCRIPTION FACTOR 3C POLYPEPTIDE 4 FAMILY"/>
    <property type="match status" value="1"/>
</dbReference>
<feature type="region of interest" description="Disordered" evidence="1">
    <location>
        <begin position="63"/>
        <end position="82"/>
    </location>
</feature>
<name>A0AAV5GLI8_9BASI</name>
<dbReference type="EMBL" id="BQKY01000006">
    <property type="protein sequence ID" value="GJN90124.1"/>
    <property type="molecule type" value="Genomic_DNA"/>
</dbReference>
<dbReference type="GO" id="GO:0000127">
    <property type="term" value="C:transcription factor TFIIIC complex"/>
    <property type="evidence" value="ECO:0007669"/>
    <property type="project" value="InterPro"/>
</dbReference>
<evidence type="ECO:0000313" key="3">
    <source>
        <dbReference type="EMBL" id="GJN90124.1"/>
    </source>
</evidence>
<accession>A0AAV5GLI8</accession>
<sequence>MVSPSTPVLVGSSNVPYSPASPSPSALVRSADGQVAAVARGEIHIWTPAVGLADKGAAGPSAIAAPTAGTKGGEDAVGKGKERERDYTLLRTSIAVEKKNTVKWGEWVDEYDINVPGIVEPLWRSAAFSPSGLSKIGTCILATITNNGEALLFEPEKDAAKGEWNEMADLTSQLIRDIVRSQAGHAEQTREMRREMVGDLLRCQTSAIAWLDENRRVACLKRVKVADEVNVINLLSFSDWTVQTSGDKSIATSQLAVADSDGRVFVVKVTQSIDPASAEARRTYDTDGSLAIAGADGRTATQFCWLDRSADRYLAYSKLGTVQLVKVGRGDAGDLRIDEEQEVELELIGQDRWMGATPWAACSGLHYLASTDSLLVALSSPLSTSYTASARSLFEEHLGRVRLRKDRFKVEGRGAVTRKEGAKVLGMVALESGAGEADVAFIFECVAVFPFPSTRTSRPDTFMYRTLADTRTHLVIGTLGGEHTAEDALAELDGLLSSVKNARLEAPLSRLSPFLHFVTTHASDTDFVAGLLDRLAPLPFPPAAAPVIASEVSVADRLETLLFSDKQLAETCFDEVKPENQQRATWTQLALARQLIQETLRRLQGTLGSSALTDAEGPFNARLLLAAHSLVPVSRTDSILPADALVQSYEQDDACPACKAPVPLANRGISGAPSFPPMAPSGSS</sequence>
<dbReference type="Pfam" id="PF12657">
    <property type="entry name" value="TFIIIC_delta"/>
    <property type="match status" value="1"/>
</dbReference>
<dbReference type="InterPro" id="IPR044230">
    <property type="entry name" value="GTF3C4"/>
</dbReference>
<evidence type="ECO:0000313" key="4">
    <source>
        <dbReference type="Proteomes" id="UP001342314"/>
    </source>
</evidence>
<feature type="domain" description="Transcription factor IIIC 90kDa subunit N-terminal" evidence="2">
    <location>
        <begin position="30"/>
        <end position="278"/>
    </location>
</feature>
<evidence type="ECO:0000256" key="1">
    <source>
        <dbReference type="SAM" id="MobiDB-lite"/>
    </source>
</evidence>
<evidence type="ECO:0000259" key="2">
    <source>
        <dbReference type="Pfam" id="PF12657"/>
    </source>
</evidence>
<feature type="region of interest" description="Disordered" evidence="1">
    <location>
        <begin position="1"/>
        <end position="24"/>
    </location>
</feature>
<dbReference type="PANTHER" id="PTHR15496:SF2">
    <property type="entry name" value="GENERAL TRANSCRIPTION FACTOR 3C POLYPEPTIDE 4"/>
    <property type="match status" value="1"/>
</dbReference>
<dbReference type="GO" id="GO:0004402">
    <property type="term" value="F:histone acetyltransferase activity"/>
    <property type="evidence" value="ECO:0007669"/>
    <property type="project" value="InterPro"/>
</dbReference>
<comment type="caution">
    <text evidence="3">The sequence shown here is derived from an EMBL/GenBank/DDBJ whole genome shotgun (WGS) entry which is preliminary data.</text>
</comment>
<dbReference type="Proteomes" id="UP001342314">
    <property type="component" value="Unassembled WGS sequence"/>
</dbReference>
<dbReference type="AlphaFoldDB" id="A0AAV5GLI8"/>
<dbReference type="InterPro" id="IPR024761">
    <property type="entry name" value="TFIIIC_delta_N"/>
</dbReference>